<dbReference type="Gene3D" id="1.10.260.40">
    <property type="entry name" value="lambda repressor-like DNA-binding domains"/>
    <property type="match status" value="1"/>
</dbReference>
<reference evidence="2 3" key="1">
    <citation type="journal article" date="2017" name="BMC Genomics">
        <title>Comparative genomic and phylogenomic analyses of the Bifidobacteriaceae family.</title>
        <authorList>
            <person name="Lugli G.A."/>
            <person name="Milani C."/>
            <person name="Turroni F."/>
            <person name="Duranti S."/>
            <person name="Mancabelli L."/>
            <person name="Mangifesta M."/>
            <person name="Ferrario C."/>
            <person name="Modesto M."/>
            <person name="Mattarelli P."/>
            <person name="Jiri K."/>
            <person name="van Sinderen D."/>
            <person name="Ventura M."/>
        </authorList>
    </citation>
    <scope>NUCLEOTIDE SEQUENCE [LARGE SCALE GENOMIC DNA]</scope>
    <source>
        <strain evidence="2 3">DSM 100196</strain>
    </source>
</reference>
<dbReference type="EMBL" id="MWWW01000002">
    <property type="protein sequence ID" value="OZG61656.1"/>
    <property type="molecule type" value="Genomic_DNA"/>
</dbReference>
<evidence type="ECO:0000313" key="3">
    <source>
        <dbReference type="Proteomes" id="UP000216871"/>
    </source>
</evidence>
<dbReference type="GO" id="GO:0003677">
    <property type="term" value="F:DNA binding"/>
    <property type="evidence" value="ECO:0007669"/>
    <property type="project" value="InterPro"/>
</dbReference>
<comment type="caution">
    <text evidence="2">The sequence shown here is derived from an EMBL/GenBank/DDBJ whole genome shotgun (WGS) entry which is preliminary data.</text>
</comment>
<dbReference type="InterPro" id="IPR010982">
    <property type="entry name" value="Lambda_DNA-bd_dom_sf"/>
</dbReference>
<dbReference type="OrthoDB" id="5074395at2"/>
<gene>
    <name evidence="2" type="ORF">BMYO_0170</name>
</gene>
<name>A0A261FS78_9BIFI</name>
<dbReference type="PROSITE" id="PS50943">
    <property type="entry name" value="HTH_CROC1"/>
    <property type="match status" value="1"/>
</dbReference>
<dbReference type="InterPro" id="IPR001387">
    <property type="entry name" value="Cro/C1-type_HTH"/>
</dbReference>
<dbReference type="SUPFAM" id="SSF47413">
    <property type="entry name" value="lambda repressor-like DNA-binding domains"/>
    <property type="match status" value="1"/>
</dbReference>
<protein>
    <submittedName>
        <fullName evidence="2">XRE family transcriptional regulator</fullName>
    </submittedName>
</protein>
<keyword evidence="3" id="KW-1185">Reference proteome</keyword>
<organism evidence="2 3">
    <name type="scientific">Bifidobacterium myosotis</name>
    <dbReference type="NCBI Taxonomy" id="1630166"/>
    <lineage>
        <taxon>Bacteria</taxon>
        <taxon>Bacillati</taxon>
        <taxon>Actinomycetota</taxon>
        <taxon>Actinomycetes</taxon>
        <taxon>Bifidobacteriales</taxon>
        <taxon>Bifidobacteriaceae</taxon>
        <taxon>Bifidobacterium</taxon>
    </lineage>
</organism>
<dbReference type="Proteomes" id="UP000216871">
    <property type="component" value="Unassembled WGS sequence"/>
</dbReference>
<dbReference type="RefSeq" id="WP_094666712.1">
    <property type="nucleotide sequence ID" value="NZ_MWWW01000002.1"/>
</dbReference>
<feature type="domain" description="HTH cro/C1-type" evidence="1">
    <location>
        <begin position="21"/>
        <end position="81"/>
    </location>
</feature>
<dbReference type="SMART" id="SM00530">
    <property type="entry name" value="HTH_XRE"/>
    <property type="match status" value="1"/>
</dbReference>
<evidence type="ECO:0000313" key="2">
    <source>
        <dbReference type="EMBL" id="OZG61656.1"/>
    </source>
</evidence>
<proteinExistence type="predicted"/>
<dbReference type="CDD" id="cd00093">
    <property type="entry name" value="HTH_XRE"/>
    <property type="match status" value="1"/>
</dbReference>
<evidence type="ECO:0000259" key="1">
    <source>
        <dbReference type="PROSITE" id="PS50943"/>
    </source>
</evidence>
<dbReference type="AlphaFoldDB" id="A0A261FS78"/>
<dbReference type="Pfam" id="PF01381">
    <property type="entry name" value="HTH_3"/>
    <property type="match status" value="1"/>
</dbReference>
<sequence length="91" mass="10380">MPHTHVPEEWAVYAKRLGLNIQRQRVTRHLSQEYVAYNANLSRFAYQQLEKGESRPGTPSNPSLLNVMAIAQVFGVTIDDLLPEPWPDLHA</sequence>
<accession>A0A261FS78</accession>